<evidence type="ECO:0000256" key="4">
    <source>
        <dbReference type="ARBA" id="ARBA00022801"/>
    </source>
</evidence>
<comment type="pathway">
    <text evidence="2">Protein modification; protein glycosylation.</text>
</comment>
<feature type="region of interest" description="Disordered" evidence="10">
    <location>
        <begin position="510"/>
        <end position="539"/>
    </location>
</feature>
<feature type="active site" evidence="6">
    <location>
        <position position="572"/>
    </location>
</feature>
<evidence type="ECO:0000256" key="9">
    <source>
        <dbReference type="RuleBase" id="RU361193"/>
    </source>
</evidence>
<keyword evidence="11" id="KW-0732">Signal</keyword>
<keyword evidence="5 8" id="KW-1015">Disulfide bond</keyword>
<keyword evidence="7" id="KW-0479">Metal-binding</keyword>
<feature type="signal peptide" evidence="11">
    <location>
        <begin position="1"/>
        <end position="27"/>
    </location>
</feature>
<comment type="cofactor">
    <cofactor evidence="1 7">
        <name>Ca(2+)</name>
        <dbReference type="ChEBI" id="CHEBI:29108"/>
    </cofactor>
</comment>
<gene>
    <name evidence="12" type="ORF">J7T54_000282</name>
</gene>
<proteinExistence type="inferred from homology"/>
<dbReference type="RefSeq" id="XP_051360837.1">
    <property type="nucleotide sequence ID" value="XM_051508089.1"/>
</dbReference>
<protein>
    <recommendedName>
        <fullName evidence="9">alpha-1,2-Mannosidase</fullName>
        <ecNumber evidence="9">3.2.1.-</ecNumber>
    </recommendedName>
</protein>
<evidence type="ECO:0000256" key="5">
    <source>
        <dbReference type="ARBA" id="ARBA00023157"/>
    </source>
</evidence>
<dbReference type="AlphaFoldDB" id="A0A9P9XXZ9"/>
<comment type="similarity">
    <text evidence="3 9">Belongs to the glycosyl hydrolase 47 family.</text>
</comment>
<feature type="disulfide bond" evidence="8">
    <location>
        <begin position="644"/>
        <end position="673"/>
    </location>
</feature>
<reference evidence="12" key="2">
    <citation type="submission" date="2022-07" db="EMBL/GenBank/DDBJ databases">
        <authorList>
            <person name="Goncalves M.F.M."/>
            <person name="Hilario S."/>
            <person name="Van De Peer Y."/>
            <person name="Esteves A.C."/>
            <person name="Alves A."/>
        </authorList>
    </citation>
    <scope>NUCLEOTIDE SEQUENCE</scope>
    <source>
        <strain evidence="12">MUM 19.33</strain>
    </source>
</reference>
<feature type="active site" evidence="6">
    <location>
        <position position="886"/>
    </location>
</feature>
<evidence type="ECO:0000256" key="1">
    <source>
        <dbReference type="ARBA" id="ARBA00001913"/>
    </source>
</evidence>
<dbReference type="GO" id="GO:0005975">
    <property type="term" value="P:carbohydrate metabolic process"/>
    <property type="evidence" value="ECO:0007669"/>
    <property type="project" value="InterPro"/>
</dbReference>
<dbReference type="EMBL" id="JAGIXG020000039">
    <property type="protein sequence ID" value="KAI6779981.1"/>
    <property type="molecule type" value="Genomic_DNA"/>
</dbReference>
<dbReference type="PANTHER" id="PTHR11742">
    <property type="entry name" value="MANNOSYL-OLIGOSACCHARIDE ALPHA-1,2-MANNOSIDASE-RELATED"/>
    <property type="match status" value="1"/>
</dbReference>
<feature type="region of interest" description="Disordered" evidence="10">
    <location>
        <begin position="801"/>
        <end position="863"/>
    </location>
</feature>
<name>A0A9P9XXZ9_9HYPO</name>
<feature type="active site" description="Proton donor" evidence="6">
    <location>
        <position position="340"/>
    </location>
</feature>
<evidence type="ECO:0000313" key="12">
    <source>
        <dbReference type="EMBL" id="KAI6779981.1"/>
    </source>
</evidence>
<accession>A0A9P9XXZ9</accession>
<feature type="chain" id="PRO_5040176696" description="alpha-1,2-Mannosidase" evidence="11">
    <location>
        <begin position="28"/>
        <end position="981"/>
    </location>
</feature>
<feature type="region of interest" description="Disordered" evidence="10">
    <location>
        <begin position="115"/>
        <end position="199"/>
    </location>
</feature>
<dbReference type="InterPro" id="IPR001382">
    <property type="entry name" value="Glyco_hydro_47"/>
</dbReference>
<dbReference type="PRINTS" id="PR00747">
    <property type="entry name" value="GLYHDRLASE47"/>
</dbReference>
<keyword evidence="7" id="KW-0106">Calcium</keyword>
<dbReference type="GO" id="GO:0004571">
    <property type="term" value="F:mannosyl-oligosaccharide 1,2-alpha-mannosidase activity"/>
    <property type="evidence" value="ECO:0007669"/>
    <property type="project" value="InterPro"/>
</dbReference>
<dbReference type="EC" id="3.2.1.-" evidence="9"/>
<dbReference type="GO" id="GO:0016020">
    <property type="term" value="C:membrane"/>
    <property type="evidence" value="ECO:0007669"/>
    <property type="project" value="InterPro"/>
</dbReference>
<evidence type="ECO:0000256" key="6">
    <source>
        <dbReference type="PIRSR" id="PIRSR601382-1"/>
    </source>
</evidence>
<dbReference type="InterPro" id="IPR012341">
    <property type="entry name" value="6hp_glycosidase-like_sf"/>
</dbReference>
<evidence type="ECO:0000256" key="3">
    <source>
        <dbReference type="ARBA" id="ARBA00007658"/>
    </source>
</evidence>
<evidence type="ECO:0000256" key="8">
    <source>
        <dbReference type="PIRSR" id="PIRSR601382-3"/>
    </source>
</evidence>
<sequence length="981" mass="109739">MLPIRRQRLLTFCAVVIVFLLYRVVQNSWDDANYSGLRAVYETGREKLEDIDPADQDDSTPLVEHVKPNPAVQEEAKLPAHMDENDKVDYIDSHNEYANQHGEVVEDVSVEIPDLEDNGISSGDQAKQNKLSEQEIEVSEEVGQGNGQDLTGANKVLQGSHDEEGADWKATPSKTAPDDTRGSEPEVELAHGPAVDQGKADDIPEFKRVHWKKQPEHFPVPSESITPLPSGAPNKIPQIQFDFQREPEEQKSTRVKRQQRVKEEIARSWGAYAKHAWMHDELSPVTGKYRDPFCGWAATLVDSLDTLWIAGLKEEFDEAVKAVAGIDFTWTPKDDIPVFETTIRYLGGLLAAYDVSGGAEGNHKILLDKAVELGEILFGVFDTPNRMPLLYYHWKPEDVAQPRIASTRSGIAELGTLSMEFTRLAQLTKEDKYYDAIDRITNGLLQLSKDGVLIPGLFPENIDLSGCNRTATTLRDEISKAAQAQLATDDARKDPVGYVSGEKEGVNQALAKDSASVAKRDEQTRTATDDEIKRASPPFKADGTTAEWDCVPQGLVPSGYGTQVFHMGGSQDSAYEYFPKEYLLLGGLEDKYQKLYEDAVNATNEWLMFRPMAPDDWNVLFPAKVTLSPDTAIRAQFEVAHLTCFIGGMYGLGGKIFEREADVEMAKQLTDGCVWAYQLFPSGLMPESANVIPCESLDKCEFNETMWWDILDPSRAWREEELLRWEGVSEEKAEEAAHLQALAEQGAPPESASYKLDSKEEAEVARLKEAAELEDVKPAEKAEKKSFNAFKDEQAELLEQAAQEHPEDEDSYRGAPLKKRAPTPPPADEGDVPASKTVPKDSAPHHETERKKPPSHTEYVQKRIKSEGYPPGFVSINSRKYILRPEAIESVWYMYRITGDSTWMDKGWSMFEATLTATRTTMANSAVGDVTAPSPELLDAMESFWIAETLKYYYLLFSEPDVISLDEWVLNTEAHPFKRPT</sequence>
<dbReference type="Pfam" id="PF01532">
    <property type="entry name" value="Glyco_hydro_47"/>
    <property type="match status" value="1"/>
</dbReference>
<keyword evidence="4 9" id="KW-0378">Hydrolase</keyword>
<evidence type="ECO:0000313" key="13">
    <source>
        <dbReference type="Proteomes" id="UP001055219"/>
    </source>
</evidence>
<dbReference type="GO" id="GO:0005783">
    <property type="term" value="C:endoplasmic reticulum"/>
    <property type="evidence" value="ECO:0007669"/>
    <property type="project" value="TreeGrafter"/>
</dbReference>
<feature type="compositionally biased region" description="Basic and acidic residues" evidence="10">
    <location>
        <begin position="518"/>
        <end position="534"/>
    </location>
</feature>
<dbReference type="Proteomes" id="UP001055219">
    <property type="component" value="Unassembled WGS sequence"/>
</dbReference>
<evidence type="ECO:0000256" key="2">
    <source>
        <dbReference type="ARBA" id="ARBA00004922"/>
    </source>
</evidence>
<feature type="active site" description="Proton donor" evidence="6">
    <location>
        <position position="687"/>
    </location>
</feature>
<dbReference type="PANTHER" id="PTHR11742:SF103">
    <property type="entry name" value="ENDOPLASMIC RETICULUM MANNOSIDASE MNL2-RELATED"/>
    <property type="match status" value="1"/>
</dbReference>
<reference evidence="12" key="1">
    <citation type="journal article" date="2021" name="J Fungi (Basel)">
        <title>Genomic and Metabolomic Analyses of the Marine Fungus Emericellopsis cladophorae: Insights into Saltwater Adaptability Mechanisms and Its Biosynthetic Potential.</title>
        <authorList>
            <person name="Goncalves M.F.M."/>
            <person name="Hilario S."/>
            <person name="Van de Peer Y."/>
            <person name="Esteves A.C."/>
            <person name="Alves A."/>
        </authorList>
    </citation>
    <scope>NUCLEOTIDE SEQUENCE</scope>
    <source>
        <strain evidence="12">MUM 19.33</strain>
    </source>
</reference>
<feature type="binding site" evidence="7">
    <location>
        <position position="972"/>
    </location>
    <ligand>
        <name>Ca(2+)</name>
        <dbReference type="ChEBI" id="CHEBI:29108"/>
    </ligand>
</feature>
<keyword evidence="13" id="KW-1185">Reference proteome</keyword>
<dbReference type="OrthoDB" id="8118055at2759"/>
<evidence type="ECO:0000256" key="7">
    <source>
        <dbReference type="PIRSR" id="PIRSR601382-2"/>
    </source>
</evidence>
<dbReference type="InterPro" id="IPR036026">
    <property type="entry name" value="Seven-hairpin_glycosidases"/>
</dbReference>
<evidence type="ECO:0000256" key="11">
    <source>
        <dbReference type="SAM" id="SignalP"/>
    </source>
</evidence>
<comment type="caution">
    <text evidence="12">The sequence shown here is derived from an EMBL/GenBank/DDBJ whole genome shotgun (WGS) entry which is preliminary data.</text>
</comment>
<dbReference type="GO" id="GO:0036503">
    <property type="term" value="P:ERAD pathway"/>
    <property type="evidence" value="ECO:0007669"/>
    <property type="project" value="UniProtKB-ARBA"/>
</dbReference>
<feature type="compositionally biased region" description="Basic and acidic residues" evidence="10">
    <location>
        <begin position="838"/>
        <end position="852"/>
    </location>
</feature>
<feature type="compositionally biased region" description="Polar residues" evidence="10">
    <location>
        <begin position="119"/>
        <end position="131"/>
    </location>
</feature>
<keyword evidence="9" id="KW-0326">Glycosidase</keyword>
<evidence type="ECO:0000256" key="10">
    <source>
        <dbReference type="SAM" id="MobiDB-lite"/>
    </source>
</evidence>
<organism evidence="12 13">
    <name type="scientific">Emericellopsis cladophorae</name>
    <dbReference type="NCBI Taxonomy" id="2686198"/>
    <lineage>
        <taxon>Eukaryota</taxon>
        <taxon>Fungi</taxon>
        <taxon>Dikarya</taxon>
        <taxon>Ascomycota</taxon>
        <taxon>Pezizomycotina</taxon>
        <taxon>Sordariomycetes</taxon>
        <taxon>Hypocreomycetidae</taxon>
        <taxon>Hypocreales</taxon>
        <taxon>Bionectriaceae</taxon>
        <taxon>Emericellopsis</taxon>
    </lineage>
</organism>
<dbReference type="GO" id="GO:0005509">
    <property type="term" value="F:calcium ion binding"/>
    <property type="evidence" value="ECO:0007669"/>
    <property type="project" value="InterPro"/>
</dbReference>
<dbReference type="SUPFAM" id="SSF48225">
    <property type="entry name" value="Seven-hairpin glycosidases"/>
    <property type="match status" value="1"/>
</dbReference>
<dbReference type="Gene3D" id="1.50.10.10">
    <property type="match status" value="3"/>
</dbReference>
<dbReference type="GeneID" id="75826802"/>
<dbReference type="InterPro" id="IPR050749">
    <property type="entry name" value="Glycosyl_Hydrolase_47"/>
</dbReference>